<keyword evidence="2" id="KW-0732">Signal</keyword>
<sequence length="230" mass="23784">MATRSLFILSALAGLTTAGPCKPGSSSSVFPDDVATINTLTGTISLSTTKASAPTVATTDETLLGSDTTALISYSMDVTSTTSLATEFSSDTTTDTTETTGADPTADPTTDTTLTTLWTSLASTETTTEPATTTSEASVPELTCPDARGMCFGTIEIKCNYAAFGDFRQLEGVSTLRRCVVACQEDSACNFFVLQPDGICNLSVDAQVLARAVSADYITGFKDTCGQGST</sequence>
<feature type="region of interest" description="Disordered" evidence="1">
    <location>
        <begin position="87"/>
        <end position="112"/>
    </location>
</feature>
<reference evidence="4" key="1">
    <citation type="submission" date="2014-10" db="EMBL/GenBank/DDBJ databases">
        <authorList>
            <person name="King R."/>
        </authorList>
    </citation>
    <scope>NUCLEOTIDE SEQUENCE [LARGE SCALE GENOMIC DNA]</scope>
    <source>
        <strain evidence="4">A3/5</strain>
    </source>
</reference>
<dbReference type="Gene3D" id="3.50.4.10">
    <property type="entry name" value="Hepatocyte Growth Factor"/>
    <property type="match status" value="1"/>
</dbReference>
<dbReference type="Proteomes" id="UP000245910">
    <property type="component" value="Chromosome III"/>
</dbReference>
<feature type="chain" id="PRO_5014772692" description="Apple domain-containing protein" evidence="2">
    <location>
        <begin position="19"/>
        <end position="230"/>
    </location>
</feature>
<protein>
    <recommendedName>
        <fullName evidence="5">Apple domain-containing protein</fullName>
    </recommendedName>
</protein>
<evidence type="ECO:0000256" key="1">
    <source>
        <dbReference type="SAM" id="MobiDB-lite"/>
    </source>
</evidence>
<dbReference type="KEGG" id="fvn:FVRRES_10749"/>
<name>A0A2L2TI70_9HYPO</name>
<evidence type="ECO:0000313" key="4">
    <source>
        <dbReference type="Proteomes" id="UP000245910"/>
    </source>
</evidence>
<organism evidence="3 4">
    <name type="scientific">Fusarium venenatum</name>
    <dbReference type="NCBI Taxonomy" id="56646"/>
    <lineage>
        <taxon>Eukaryota</taxon>
        <taxon>Fungi</taxon>
        <taxon>Dikarya</taxon>
        <taxon>Ascomycota</taxon>
        <taxon>Pezizomycotina</taxon>
        <taxon>Sordariomycetes</taxon>
        <taxon>Hypocreomycetidae</taxon>
        <taxon>Hypocreales</taxon>
        <taxon>Nectriaceae</taxon>
        <taxon>Fusarium</taxon>
    </lineage>
</organism>
<evidence type="ECO:0000256" key="2">
    <source>
        <dbReference type="SAM" id="SignalP"/>
    </source>
</evidence>
<accession>A0A2L2TI70</accession>
<evidence type="ECO:0000313" key="3">
    <source>
        <dbReference type="EMBL" id="CEI70672.1"/>
    </source>
</evidence>
<dbReference type="SUPFAM" id="SSF57414">
    <property type="entry name" value="Hairpin loop containing domain-like"/>
    <property type="match status" value="1"/>
</dbReference>
<dbReference type="OrthoDB" id="10594362at2759"/>
<dbReference type="RefSeq" id="XP_025594386.1">
    <property type="nucleotide sequence ID" value="XM_025725826.1"/>
</dbReference>
<dbReference type="AlphaFoldDB" id="A0A2L2TI70"/>
<proteinExistence type="predicted"/>
<evidence type="ECO:0008006" key="5">
    <source>
        <dbReference type="Google" id="ProtNLM"/>
    </source>
</evidence>
<keyword evidence="4" id="KW-1185">Reference proteome</keyword>
<dbReference type="GeneID" id="37262387"/>
<feature type="signal peptide" evidence="2">
    <location>
        <begin position="1"/>
        <end position="18"/>
    </location>
</feature>
<dbReference type="EMBL" id="LN649231">
    <property type="protein sequence ID" value="CEI70672.1"/>
    <property type="molecule type" value="Genomic_DNA"/>
</dbReference>